<dbReference type="Gene3D" id="3.40.630.90">
    <property type="match status" value="1"/>
</dbReference>
<protein>
    <submittedName>
        <fullName evidence="2">GNAT family N-acetyltransferase</fullName>
        <ecNumber evidence="2">2.3.1.-</ecNumber>
    </submittedName>
</protein>
<dbReference type="RefSeq" id="WP_165571272.1">
    <property type="nucleotide sequence ID" value="NZ_CBCSAJ010000100.1"/>
</dbReference>
<dbReference type="Pfam" id="PF00583">
    <property type="entry name" value="Acetyltransf_1"/>
    <property type="match status" value="1"/>
</dbReference>
<organism evidence="2 3">
    <name type="scientific">Paracoccus nototheniae</name>
    <dbReference type="NCBI Taxonomy" id="2489002"/>
    <lineage>
        <taxon>Bacteria</taxon>
        <taxon>Pseudomonadati</taxon>
        <taxon>Pseudomonadota</taxon>
        <taxon>Alphaproteobacteria</taxon>
        <taxon>Rhodobacterales</taxon>
        <taxon>Paracoccaceae</taxon>
        <taxon>Paracoccus</taxon>
    </lineage>
</organism>
<evidence type="ECO:0000259" key="1">
    <source>
        <dbReference type="PROSITE" id="PS51186"/>
    </source>
</evidence>
<evidence type="ECO:0000313" key="3">
    <source>
        <dbReference type="Proteomes" id="UP001597302"/>
    </source>
</evidence>
<sequence>MDIPASKQVQTYRLSAQDLRDQDLPLLHELSVSVCWPHRMHDLRLFKRFGHGLLATDPIGRVAGSALWFPMGQAEANIGFVITSPRLQAHGAGRWLMDRIIAQAGRPGYRLNATRAALDLYRAMGFRTIRTIHQRQGIVTATPEAPVPQGLQLRQGGAADLPRLVALDAAAYGLPRPGILAALLETDAPLLLEDASGDLAGFSICRRAGRGYVIGPVVAPTTAAAMALIAPHIQTHRGRFLRIDTGRPEPELLDLLDRAGIAAFDTVTEMHLGQVTPGTGPALTFGLISHPFG</sequence>
<dbReference type="EMBL" id="JBHTOQ010000018">
    <property type="protein sequence ID" value="MFD1481069.1"/>
    <property type="molecule type" value="Genomic_DNA"/>
</dbReference>
<gene>
    <name evidence="2" type="ORF">ACFQ5P_07170</name>
</gene>
<keyword evidence="3" id="KW-1185">Reference proteome</keyword>
<dbReference type="PANTHER" id="PTHR47237:SF2">
    <property type="entry name" value="BLL4206 PROTEIN"/>
    <property type="match status" value="1"/>
</dbReference>
<dbReference type="Proteomes" id="UP001597302">
    <property type="component" value="Unassembled WGS sequence"/>
</dbReference>
<dbReference type="InterPro" id="IPR016181">
    <property type="entry name" value="Acyl_CoA_acyltransferase"/>
</dbReference>
<dbReference type="EC" id="2.3.1.-" evidence="2"/>
<accession>A0ABW4DWU6</accession>
<feature type="domain" description="N-acetyltransferase" evidence="1">
    <location>
        <begin position="1"/>
        <end position="148"/>
    </location>
</feature>
<dbReference type="InterPro" id="IPR041496">
    <property type="entry name" value="YitH/HolE_GNAT"/>
</dbReference>
<dbReference type="InterPro" id="IPR000182">
    <property type="entry name" value="GNAT_dom"/>
</dbReference>
<dbReference type="Gene3D" id="3.40.630.30">
    <property type="match status" value="1"/>
</dbReference>
<dbReference type="PROSITE" id="PS51186">
    <property type="entry name" value="GNAT"/>
    <property type="match status" value="1"/>
</dbReference>
<name>A0ABW4DWU6_9RHOB</name>
<dbReference type="GO" id="GO:0016746">
    <property type="term" value="F:acyltransferase activity"/>
    <property type="evidence" value="ECO:0007669"/>
    <property type="project" value="UniProtKB-KW"/>
</dbReference>
<comment type="caution">
    <text evidence="2">The sequence shown here is derived from an EMBL/GenBank/DDBJ whole genome shotgun (WGS) entry which is preliminary data.</text>
</comment>
<dbReference type="CDD" id="cd04301">
    <property type="entry name" value="NAT_SF"/>
    <property type="match status" value="1"/>
</dbReference>
<dbReference type="InterPro" id="IPR052729">
    <property type="entry name" value="Acyl/Acetyltrans_Enzymes"/>
</dbReference>
<dbReference type="PANTHER" id="PTHR47237">
    <property type="entry name" value="SLL0310 PROTEIN"/>
    <property type="match status" value="1"/>
</dbReference>
<keyword evidence="2" id="KW-0808">Transferase</keyword>
<evidence type="ECO:0000313" key="2">
    <source>
        <dbReference type="EMBL" id="MFD1481069.1"/>
    </source>
</evidence>
<dbReference type="SUPFAM" id="SSF55729">
    <property type="entry name" value="Acyl-CoA N-acyltransferases (Nat)"/>
    <property type="match status" value="1"/>
</dbReference>
<keyword evidence="2" id="KW-0012">Acyltransferase</keyword>
<reference evidence="3" key="1">
    <citation type="journal article" date="2019" name="Int. J. Syst. Evol. Microbiol.">
        <title>The Global Catalogue of Microorganisms (GCM) 10K type strain sequencing project: providing services to taxonomists for standard genome sequencing and annotation.</title>
        <authorList>
            <consortium name="The Broad Institute Genomics Platform"/>
            <consortium name="The Broad Institute Genome Sequencing Center for Infectious Disease"/>
            <person name="Wu L."/>
            <person name="Ma J."/>
        </authorList>
    </citation>
    <scope>NUCLEOTIDE SEQUENCE [LARGE SCALE GENOMIC DNA]</scope>
    <source>
        <strain evidence="3">CCM 8875</strain>
    </source>
</reference>
<proteinExistence type="predicted"/>
<dbReference type="Pfam" id="PF18014">
    <property type="entry name" value="Acetyltransf_18"/>
    <property type="match status" value="1"/>
</dbReference>